<comment type="caution">
    <text evidence="3">The sequence shown here is derived from an EMBL/GenBank/DDBJ whole genome shotgun (WGS) entry which is preliminary data.</text>
</comment>
<name>A0ABS5F653_9PROT</name>
<accession>A0ABS5F653</accession>
<evidence type="ECO:0000313" key="4">
    <source>
        <dbReference type="Proteomes" id="UP001196870"/>
    </source>
</evidence>
<dbReference type="NCBIfam" id="TIGR02058">
    <property type="entry name" value="lin0512_fam"/>
    <property type="match status" value="1"/>
</dbReference>
<protein>
    <submittedName>
        <fullName evidence="3">Uncharacterized protein</fullName>
    </submittedName>
</protein>
<gene>
    <name evidence="3" type="ORF">GXW71_27000</name>
</gene>
<dbReference type="InterPro" id="IPR037103">
    <property type="entry name" value="Tubulin/FtsZ-like_C"/>
</dbReference>
<keyword evidence="2" id="KW-0342">GTP-binding</keyword>
<evidence type="ECO:0000256" key="1">
    <source>
        <dbReference type="ARBA" id="ARBA00022741"/>
    </source>
</evidence>
<dbReference type="Proteomes" id="UP001196870">
    <property type="component" value="Unassembled WGS sequence"/>
</dbReference>
<dbReference type="PANTHER" id="PTHR34784:SF1">
    <property type="entry name" value="50S RIBOSOMAL PROTEIN L34"/>
    <property type="match status" value="1"/>
</dbReference>
<proteinExistence type="predicted"/>
<dbReference type="RefSeq" id="WP_211855806.1">
    <property type="nucleotide sequence ID" value="NZ_JAAGBB010000046.1"/>
</dbReference>
<organism evidence="3 4">
    <name type="scientific">Plastoroseomonas hellenica</name>
    <dbReference type="NCBI Taxonomy" id="2687306"/>
    <lineage>
        <taxon>Bacteria</taxon>
        <taxon>Pseudomonadati</taxon>
        <taxon>Pseudomonadota</taxon>
        <taxon>Alphaproteobacteria</taxon>
        <taxon>Acetobacterales</taxon>
        <taxon>Acetobacteraceae</taxon>
        <taxon>Plastoroseomonas</taxon>
    </lineage>
</organism>
<keyword evidence="4" id="KW-1185">Reference proteome</keyword>
<evidence type="ECO:0000256" key="2">
    <source>
        <dbReference type="ARBA" id="ARBA00023134"/>
    </source>
</evidence>
<dbReference type="EMBL" id="JAAGBB010000046">
    <property type="protein sequence ID" value="MBR0668032.1"/>
    <property type="molecule type" value="Genomic_DNA"/>
</dbReference>
<dbReference type="Gene3D" id="3.30.1330.20">
    <property type="entry name" value="Tubulin/FtsZ, C-terminal domain"/>
    <property type="match status" value="1"/>
</dbReference>
<dbReference type="PANTHER" id="PTHR34784">
    <property type="entry name" value="50S RIBOSOMAL PROTEIN L34"/>
    <property type="match status" value="1"/>
</dbReference>
<sequence>MALKRIILEMGSGNDLHGGDYTKAALRAVQDALHHSSLAFIRSLGLDIRTMQVEVTIGVQQPDKVDIEAVSKSLPYGIVTARAVKGGLDVPEEGKHDRAVIASAAIAVRFDLPSP</sequence>
<keyword evidence="1" id="KW-0547">Nucleotide-binding</keyword>
<dbReference type="Pfam" id="PF09585">
    <property type="entry name" value="Lin0512_fam"/>
    <property type="match status" value="1"/>
</dbReference>
<evidence type="ECO:0000313" key="3">
    <source>
        <dbReference type="EMBL" id="MBR0668032.1"/>
    </source>
</evidence>
<dbReference type="InterPro" id="IPR011719">
    <property type="entry name" value="CHP02058"/>
</dbReference>
<reference evidence="4" key="1">
    <citation type="journal article" date="2021" name="Syst. Appl. Microbiol.">
        <title>Roseomonas hellenica sp. nov., isolated from roots of wild-growing Alkanna tinctoria.</title>
        <authorList>
            <person name="Rat A."/>
            <person name="Naranjo H.D."/>
            <person name="Lebbe L."/>
            <person name="Cnockaert M."/>
            <person name="Krigas N."/>
            <person name="Grigoriadou K."/>
            <person name="Maloupa E."/>
            <person name="Willems A."/>
        </authorList>
    </citation>
    <scope>NUCLEOTIDE SEQUENCE [LARGE SCALE GENOMIC DNA]</scope>
    <source>
        <strain evidence="4">LMG 31523</strain>
    </source>
</reference>